<keyword evidence="5" id="KW-1185">Reference proteome</keyword>
<protein>
    <submittedName>
        <fullName evidence="2">Uncharacterized protein</fullName>
    </submittedName>
</protein>
<dbReference type="EMBL" id="CCRF01000077">
    <property type="protein sequence ID" value="CEE02499.1"/>
    <property type="molecule type" value="Genomic_DNA"/>
</dbReference>
<dbReference type="eggNOG" id="ENOG50339W6">
    <property type="taxonomic scope" value="Bacteria"/>
</dbReference>
<accession>A0A090KUV4</accession>
<evidence type="ECO:0000313" key="2">
    <source>
        <dbReference type="EMBL" id="CEE02499.1"/>
    </source>
</evidence>
<dbReference type="STRING" id="35841.B4167_2251"/>
<feature type="transmembrane region" description="Helical" evidence="1">
    <location>
        <begin position="13"/>
        <end position="35"/>
    </location>
</feature>
<dbReference type="Proteomes" id="UP000032076">
    <property type="component" value="Unassembled WGS sequence"/>
</dbReference>
<keyword evidence="1" id="KW-0472">Membrane</keyword>
<proteinExistence type="predicted"/>
<organism evidence="2 5">
    <name type="scientific">Caldibacillus thermoamylovorans</name>
    <dbReference type="NCBI Taxonomy" id="35841"/>
    <lineage>
        <taxon>Bacteria</taxon>
        <taxon>Bacillati</taxon>
        <taxon>Bacillota</taxon>
        <taxon>Bacilli</taxon>
        <taxon>Bacillales</taxon>
        <taxon>Bacillaceae</taxon>
        <taxon>Caldibacillus</taxon>
    </lineage>
</organism>
<evidence type="ECO:0000313" key="3">
    <source>
        <dbReference type="EMBL" id="KIO73278.1"/>
    </source>
</evidence>
<gene>
    <name evidence="3" type="ORF">B4167_2251</name>
    <name evidence="2" type="ORF">BT1A1_2706</name>
</gene>
<evidence type="ECO:0000313" key="4">
    <source>
        <dbReference type="Proteomes" id="UP000032076"/>
    </source>
</evidence>
<dbReference type="EMBL" id="JXLU01000051">
    <property type="protein sequence ID" value="KIO73278.1"/>
    <property type="molecule type" value="Genomic_DNA"/>
</dbReference>
<keyword evidence="1" id="KW-0812">Transmembrane</keyword>
<evidence type="ECO:0000313" key="5">
    <source>
        <dbReference type="Proteomes" id="UP000040576"/>
    </source>
</evidence>
<dbReference type="Proteomes" id="UP000040576">
    <property type="component" value="Unassembled WGS sequence"/>
</dbReference>
<reference evidence="3 4" key="2">
    <citation type="submission" date="2015-01" db="EMBL/GenBank/DDBJ databases">
        <title>Draft Genome Sequences of Four Bacillus thermoamylovorans Strains, Isolated From Food Products.</title>
        <authorList>
            <person name="Krawcyk A.O."/>
            <person name="Berendsen E.M."/>
            <person name="Eijlander R.T."/>
            <person name="de Jong A."/>
            <person name="Wells-Bennik M."/>
            <person name="Kuipers O.P."/>
        </authorList>
    </citation>
    <scope>NUCLEOTIDE SEQUENCE [LARGE SCALE GENOMIC DNA]</scope>
    <source>
        <strain evidence="3 4">B4167</strain>
    </source>
</reference>
<name>A0A090KUV4_9BACI</name>
<sequence length="63" mass="7708">MLYLYFPEDKSEYIPALISFAIFLIFCILTFLWIIKYSKKEELRTKELEEQIKQNLDETGRKR</sequence>
<keyword evidence="1" id="KW-1133">Transmembrane helix</keyword>
<dbReference type="RefSeq" id="WP_034772039.1">
    <property type="nucleotide sequence ID" value="NZ_CCRF01000077.1"/>
</dbReference>
<dbReference type="AlphaFoldDB" id="A0A090KUV4"/>
<evidence type="ECO:0000256" key="1">
    <source>
        <dbReference type="SAM" id="Phobius"/>
    </source>
</evidence>
<reference evidence="2 5" key="1">
    <citation type="submission" date="2014-07" db="EMBL/GenBank/DDBJ databases">
        <authorList>
            <person name="Wibberg Daniel"/>
        </authorList>
    </citation>
    <scope>NUCLEOTIDE SEQUENCE [LARGE SCALE GENOMIC DNA]</scope>
</reference>
<dbReference type="PATRIC" id="fig|35841.6.peg.3729"/>
<dbReference type="OrthoDB" id="2390218at2"/>